<evidence type="ECO:0000313" key="4">
    <source>
        <dbReference type="EMBL" id="KAK1609828.1"/>
    </source>
</evidence>
<evidence type="ECO:0000259" key="3">
    <source>
        <dbReference type="PROSITE" id="PS50097"/>
    </source>
</evidence>
<dbReference type="PANTHER" id="PTHR26379:SF340">
    <property type="entry name" value="OS09G0338200 PROTEIN"/>
    <property type="match status" value="1"/>
</dbReference>
<dbReference type="Gene3D" id="3.30.710.10">
    <property type="entry name" value="Potassium Channel Kv1.1, Chain A"/>
    <property type="match status" value="1"/>
</dbReference>
<dbReference type="Pfam" id="PF24570">
    <property type="entry name" value="BACK_BPM_SPOP"/>
    <property type="match status" value="1"/>
</dbReference>
<gene>
    <name evidence="4" type="ORF">QYE76_033501</name>
</gene>
<organism evidence="4 5">
    <name type="scientific">Lolium multiflorum</name>
    <name type="common">Italian ryegrass</name>
    <name type="synonym">Lolium perenne subsp. multiflorum</name>
    <dbReference type="NCBI Taxonomy" id="4521"/>
    <lineage>
        <taxon>Eukaryota</taxon>
        <taxon>Viridiplantae</taxon>
        <taxon>Streptophyta</taxon>
        <taxon>Embryophyta</taxon>
        <taxon>Tracheophyta</taxon>
        <taxon>Spermatophyta</taxon>
        <taxon>Magnoliopsida</taxon>
        <taxon>Liliopsida</taxon>
        <taxon>Poales</taxon>
        <taxon>Poaceae</taxon>
        <taxon>BOP clade</taxon>
        <taxon>Pooideae</taxon>
        <taxon>Poodae</taxon>
        <taxon>Poeae</taxon>
        <taxon>Poeae Chloroplast Group 2 (Poeae type)</taxon>
        <taxon>Loliodinae</taxon>
        <taxon>Loliinae</taxon>
        <taxon>Lolium</taxon>
    </lineage>
</organism>
<feature type="domain" description="BTB" evidence="3">
    <location>
        <begin position="166"/>
        <end position="230"/>
    </location>
</feature>
<dbReference type="PANTHER" id="PTHR26379">
    <property type="entry name" value="BTB/POZ AND MATH DOMAIN-CONTAINING PROTEIN 1"/>
    <property type="match status" value="1"/>
</dbReference>
<comment type="caution">
    <text evidence="4">The sequence shown here is derived from an EMBL/GenBank/DDBJ whole genome shotgun (WGS) entry which is preliminary data.</text>
</comment>
<dbReference type="InterPro" id="IPR011333">
    <property type="entry name" value="SKP1/BTB/POZ_sf"/>
</dbReference>
<dbReference type="Proteomes" id="UP001231189">
    <property type="component" value="Unassembled WGS sequence"/>
</dbReference>
<comment type="pathway">
    <text evidence="1">Protein modification; protein ubiquitination.</text>
</comment>
<comment type="similarity">
    <text evidence="2">Belongs to the Tdpoz family.</text>
</comment>
<dbReference type="PROSITE" id="PS50097">
    <property type="entry name" value="BTB"/>
    <property type="match status" value="1"/>
</dbReference>
<dbReference type="SUPFAM" id="SSF54695">
    <property type="entry name" value="POZ domain"/>
    <property type="match status" value="1"/>
</dbReference>
<proteinExistence type="inferred from homology"/>
<evidence type="ECO:0000256" key="2">
    <source>
        <dbReference type="ARBA" id="ARBA00010846"/>
    </source>
</evidence>
<dbReference type="Gene3D" id="1.25.40.420">
    <property type="match status" value="1"/>
</dbReference>
<sequence length="355" mass="38481">MAAGESSACHIVPTRDSNIFRLRVRLPSSEDATPELKSSTVVAGCTFHTFYWPARTSSGDRFGIHPSDPVLKADTKVSTHMVLLDKTGTPAPSIGIGKSVANPAGGFVLCATREEVKANCVVDNYFVVLCSVNAIPPWAPPSSSTENELPDLGHNLAMLWGKQELTDVSFDVGGESLGAHRVVLAVASAVFRAELYGPMAESNMASSITIQDMEASTFRSMLHYIYHGSLPDAGKIAVPSAVAEYQHLLVAADRYAVERLKKICEDKLYADGITVDSVVSMLELAEQHACSKLKARCFSFLADGDNFKVVATSGEYLRLMQSFPNLLAEARDMFKIPHEKPTIMDPGSHKKTRLC</sequence>
<dbReference type="Pfam" id="PF00651">
    <property type="entry name" value="BTB"/>
    <property type="match status" value="1"/>
</dbReference>
<protein>
    <recommendedName>
        <fullName evidence="3">BTB domain-containing protein</fullName>
    </recommendedName>
</protein>
<dbReference type="InterPro" id="IPR000210">
    <property type="entry name" value="BTB/POZ_dom"/>
</dbReference>
<name>A0AAD8VME7_LOLMU</name>
<dbReference type="EMBL" id="JAUUTY010000007">
    <property type="protein sequence ID" value="KAK1609828.1"/>
    <property type="molecule type" value="Genomic_DNA"/>
</dbReference>
<dbReference type="SMART" id="SM00225">
    <property type="entry name" value="BTB"/>
    <property type="match status" value="1"/>
</dbReference>
<dbReference type="InterPro" id="IPR045005">
    <property type="entry name" value="BPM1-6"/>
</dbReference>
<evidence type="ECO:0000313" key="5">
    <source>
        <dbReference type="Proteomes" id="UP001231189"/>
    </source>
</evidence>
<accession>A0AAD8VME7</accession>
<dbReference type="GO" id="GO:0016567">
    <property type="term" value="P:protein ubiquitination"/>
    <property type="evidence" value="ECO:0007669"/>
    <property type="project" value="InterPro"/>
</dbReference>
<evidence type="ECO:0000256" key="1">
    <source>
        <dbReference type="ARBA" id="ARBA00004906"/>
    </source>
</evidence>
<dbReference type="InterPro" id="IPR056423">
    <property type="entry name" value="BACK_BPM_SPOP"/>
</dbReference>
<dbReference type="AlphaFoldDB" id="A0AAD8VME7"/>
<reference evidence="4" key="1">
    <citation type="submission" date="2023-07" db="EMBL/GenBank/DDBJ databases">
        <title>A chromosome-level genome assembly of Lolium multiflorum.</title>
        <authorList>
            <person name="Chen Y."/>
            <person name="Copetti D."/>
            <person name="Kolliker R."/>
            <person name="Studer B."/>
        </authorList>
    </citation>
    <scope>NUCLEOTIDE SEQUENCE</scope>
    <source>
        <strain evidence="4">02402/16</strain>
        <tissue evidence="4">Leaf</tissue>
    </source>
</reference>
<keyword evidence="5" id="KW-1185">Reference proteome</keyword>